<feature type="compositionally biased region" description="Basic and acidic residues" evidence="5">
    <location>
        <begin position="74"/>
        <end position="91"/>
    </location>
</feature>
<dbReference type="GO" id="GO:0016874">
    <property type="term" value="F:ligase activity"/>
    <property type="evidence" value="ECO:0007669"/>
    <property type="project" value="UniProtKB-KW"/>
</dbReference>
<dbReference type="PANTHER" id="PTHR43585">
    <property type="entry name" value="FUMIPYRROLE BIOSYNTHESIS PROTEIN C"/>
    <property type="match status" value="1"/>
</dbReference>
<reference evidence="7 8" key="1">
    <citation type="journal article" date="2014" name="Mol. Plant">
        <title>Chromosome Scale Genome Assembly and Transcriptome Profiling of Nannochloropsis gaditana in Nitrogen Depletion.</title>
        <authorList>
            <person name="Corteggiani Carpinelli E."/>
            <person name="Telatin A."/>
            <person name="Vitulo N."/>
            <person name="Forcato C."/>
            <person name="D'Angelo M."/>
            <person name="Schiavon R."/>
            <person name="Vezzi A."/>
            <person name="Giacometti G.M."/>
            <person name="Morosinotto T."/>
            <person name="Valle G."/>
        </authorList>
    </citation>
    <scope>NUCLEOTIDE SEQUENCE [LARGE SCALE GENOMIC DNA]</scope>
    <source>
        <strain evidence="7 8">B-31</strain>
    </source>
</reference>
<accession>W7TMK4</accession>
<keyword evidence="1" id="KW-0436">Ligase</keyword>
<dbReference type="GO" id="GO:0005524">
    <property type="term" value="F:ATP binding"/>
    <property type="evidence" value="ECO:0007669"/>
    <property type="project" value="UniProtKB-UniRule"/>
</dbReference>
<evidence type="ECO:0000313" key="8">
    <source>
        <dbReference type="Proteomes" id="UP000019335"/>
    </source>
</evidence>
<feature type="compositionally biased region" description="Acidic residues" evidence="5">
    <location>
        <begin position="438"/>
        <end position="447"/>
    </location>
</feature>
<dbReference type="EMBL" id="AZIL01000514">
    <property type="protein sequence ID" value="EWM27297.1"/>
    <property type="molecule type" value="Genomic_DNA"/>
</dbReference>
<name>W7TMK4_9STRA</name>
<dbReference type="InterPro" id="IPR052032">
    <property type="entry name" value="ATP-dep_AA_Ligase"/>
</dbReference>
<feature type="region of interest" description="Disordered" evidence="5">
    <location>
        <begin position="70"/>
        <end position="95"/>
    </location>
</feature>
<evidence type="ECO:0000256" key="3">
    <source>
        <dbReference type="ARBA" id="ARBA00022840"/>
    </source>
</evidence>
<evidence type="ECO:0000256" key="4">
    <source>
        <dbReference type="PROSITE-ProRule" id="PRU00409"/>
    </source>
</evidence>
<evidence type="ECO:0000313" key="7">
    <source>
        <dbReference type="EMBL" id="EWM27297.1"/>
    </source>
</evidence>
<sequence>MHAEKTAHILCRYGLTAHWGRAGDRCHAPQSLRLSLFPCPPGSPPPRPQIPSCWLRVRGWTLRCAHSGTSSVYHPREGGRGGGEEGGKEDTPFPPSTLGGNVFALSCARRNKYLMGEAIRSAGLRAAKQLMTASWEEVPPFLETCRRPSPSPSAPSSLKVVLKPLSSAGSDGVVFASSKEEAREAFERILASTNVFGERNTAVLIQEYLQGTEFVVDSISHEGEHRVTAIWRYDKRPLNGAAFVYYGLRLWEGKDGREMDWALARYAHACLDALGVRNGFSHAEVMWLEGEAGGAGGPCLVEVGARPHGGEGTFVSLTAEAIGYNQLSVALDLIRDPQALAGIPLLPPPLKAHAAEVCLVSRKSGRLLRHFLTEHVAGNTLPSLKSVELHVAVGDYLKKTVDMLSSPGSAILAHGDARVLERDYECIHEMDLFLVEEGGGEGEEEGEGSLTTGAGGGEGGRRVNEVEDSWSLRGRNRGRLPLTMCACATRCGNSFSNFEFKL</sequence>
<dbReference type="SUPFAM" id="SSF56059">
    <property type="entry name" value="Glutathione synthetase ATP-binding domain-like"/>
    <property type="match status" value="1"/>
</dbReference>
<feature type="region of interest" description="Disordered" evidence="5">
    <location>
        <begin position="438"/>
        <end position="463"/>
    </location>
</feature>
<keyword evidence="3 4" id="KW-0067">ATP-binding</keyword>
<gene>
    <name evidence="7" type="ORF">Naga_100971g1</name>
</gene>
<dbReference type="Pfam" id="PF13535">
    <property type="entry name" value="ATP-grasp_4"/>
    <property type="match status" value="1"/>
</dbReference>
<evidence type="ECO:0000259" key="6">
    <source>
        <dbReference type="PROSITE" id="PS50975"/>
    </source>
</evidence>
<dbReference type="PROSITE" id="PS50975">
    <property type="entry name" value="ATP_GRASP"/>
    <property type="match status" value="1"/>
</dbReference>
<dbReference type="PANTHER" id="PTHR43585:SF2">
    <property type="entry name" value="ATP-GRASP ENZYME FSQD"/>
    <property type="match status" value="1"/>
</dbReference>
<dbReference type="InterPro" id="IPR011761">
    <property type="entry name" value="ATP-grasp"/>
</dbReference>
<evidence type="ECO:0000256" key="2">
    <source>
        <dbReference type="ARBA" id="ARBA00022741"/>
    </source>
</evidence>
<keyword evidence="8" id="KW-1185">Reference proteome</keyword>
<organism evidence="7 8">
    <name type="scientific">Nannochloropsis gaditana</name>
    <dbReference type="NCBI Taxonomy" id="72520"/>
    <lineage>
        <taxon>Eukaryota</taxon>
        <taxon>Sar</taxon>
        <taxon>Stramenopiles</taxon>
        <taxon>Ochrophyta</taxon>
        <taxon>Eustigmatophyceae</taxon>
        <taxon>Eustigmatales</taxon>
        <taxon>Monodopsidaceae</taxon>
        <taxon>Nannochloropsis</taxon>
    </lineage>
</organism>
<dbReference type="Proteomes" id="UP000019335">
    <property type="component" value="Chromosome 7"/>
</dbReference>
<proteinExistence type="predicted"/>
<dbReference type="AlphaFoldDB" id="W7TMK4"/>
<dbReference type="Gene3D" id="3.30.470.20">
    <property type="entry name" value="ATP-grasp fold, B domain"/>
    <property type="match status" value="1"/>
</dbReference>
<keyword evidence="2 4" id="KW-0547">Nucleotide-binding</keyword>
<dbReference type="OrthoDB" id="434648at2759"/>
<comment type="caution">
    <text evidence="7">The sequence shown here is derived from an EMBL/GenBank/DDBJ whole genome shotgun (WGS) entry which is preliminary data.</text>
</comment>
<feature type="domain" description="ATP-grasp" evidence="6">
    <location>
        <begin position="116"/>
        <end position="335"/>
    </location>
</feature>
<dbReference type="GO" id="GO:0046872">
    <property type="term" value="F:metal ion binding"/>
    <property type="evidence" value="ECO:0007669"/>
    <property type="project" value="InterPro"/>
</dbReference>
<protein>
    <submittedName>
        <fullName evidence="7">Phosphoribosylglycinamide synthetase family protein</fullName>
    </submittedName>
</protein>
<evidence type="ECO:0000256" key="5">
    <source>
        <dbReference type="SAM" id="MobiDB-lite"/>
    </source>
</evidence>
<evidence type="ECO:0000256" key="1">
    <source>
        <dbReference type="ARBA" id="ARBA00022598"/>
    </source>
</evidence>